<dbReference type="HOGENOM" id="CLU_730394_0_0_1"/>
<evidence type="ECO:0000256" key="5">
    <source>
        <dbReference type="PROSITE-ProRule" id="PRU00042"/>
    </source>
</evidence>
<keyword evidence="4" id="KW-0862">Zinc</keyword>
<gene>
    <name evidence="8" type="primary">AlNc14C18G1874</name>
    <name evidence="8" type="ORF">ALNC14_022300</name>
</gene>
<dbReference type="GO" id="GO:0008270">
    <property type="term" value="F:zinc ion binding"/>
    <property type="evidence" value="ECO:0007669"/>
    <property type="project" value="UniProtKB-KW"/>
</dbReference>
<evidence type="ECO:0000256" key="4">
    <source>
        <dbReference type="ARBA" id="ARBA00022833"/>
    </source>
</evidence>
<dbReference type="SMART" id="SM00355">
    <property type="entry name" value="ZnF_C2H2"/>
    <property type="match status" value="6"/>
</dbReference>
<feature type="domain" description="C2H2-type" evidence="7">
    <location>
        <begin position="226"/>
        <end position="255"/>
    </location>
</feature>
<dbReference type="PROSITE" id="PS50157">
    <property type="entry name" value="ZINC_FINGER_C2H2_2"/>
    <property type="match status" value="2"/>
</dbReference>
<dbReference type="Gene3D" id="3.30.160.60">
    <property type="entry name" value="Classic Zinc Finger"/>
    <property type="match status" value="3"/>
</dbReference>
<dbReference type="GO" id="GO:0005634">
    <property type="term" value="C:nucleus"/>
    <property type="evidence" value="ECO:0007669"/>
    <property type="project" value="TreeGrafter"/>
</dbReference>
<evidence type="ECO:0000313" key="8">
    <source>
        <dbReference type="EMBL" id="CCA16087.1"/>
    </source>
</evidence>
<reference evidence="8" key="2">
    <citation type="submission" date="2011-02" db="EMBL/GenBank/DDBJ databases">
        <authorList>
            <person name="MacLean D."/>
        </authorList>
    </citation>
    <scope>NUCLEOTIDE SEQUENCE</scope>
</reference>
<evidence type="ECO:0000259" key="7">
    <source>
        <dbReference type="PROSITE" id="PS50157"/>
    </source>
</evidence>
<sequence length="379" mass="42982">MSEDEDTSERFVYVANRSDSISSLESLQSVSSESDSDANDLEQASSPTKRFNEDKMIEGVQVMDLQVLSPTTKRCDEDCKIPEQLMDDQVKGLTVGTDQIDEKMNKSFQEMSVEDKQEDEEIDCPVCFRIFRSTLELSNHVESDRQCFVHHLESAFSCVECETTFYCLGDWVLHMNTAHGRIPRVEQTHKLKRYLCLDCGFVAESKAMKDQHARKSRHRHFDTGPYTCSDCRKECQSVEGLLSHMRVKNHQWRASQNQSRECRVCASKFKSVSALEMHSLAKHGAKLPAAGEKEWKCSVCERVDFPTEAALQAHMRNPGKQHSVRGNPCSCPLSKLRVLQAGRTSDGFIYKAIIRCSGCHRFPVTVPLPADRAMAVRDD</sequence>
<accession>F0W4Q2</accession>
<reference evidence="8" key="1">
    <citation type="journal article" date="2011" name="PLoS Biol.">
        <title>Gene gain and loss during evolution of obligate parasitism in the white rust pathogen of Arabidopsis thaliana.</title>
        <authorList>
            <person name="Kemen E."/>
            <person name="Gardiner A."/>
            <person name="Schultz-Larsen T."/>
            <person name="Kemen A.C."/>
            <person name="Balmuth A.L."/>
            <person name="Robert-Seilaniantz A."/>
            <person name="Bailey K."/>
            <person name="Holub E."/>
            <person name="Studholme D.J."/>
            <person name="Maclean D."/>
            <person name="Jones J.D."/>
        </authorList>
    </citation>
    <scope>NUCLEOTIDE SEQUENCE</scope>
</reference>
<evidence type="ECO:0000256" key="2">
    <source>
        <dbReference type="ARBA" id="ARBA00022737"/>
    </source>
</evidence>
<evidence type="ECO:0000256" key="6">
    <source>
        <dbReference type="SAM" id="MobiDB-lite"/>
    </source>
</evidence>
<feature type="region of interest" description="Disordered" evidence="6">
    <location>
        <begin position="19"/>
        <end position="50"/>
    </location>
</feature>
<feature type="compositionally biased region" description="Low complexity" evidence="6">
    <location>
        <begin position="19"/>
        <end position="33"/>
    </location>
</feature>
<dbReference type="EMBL" id="FR824063">
    <property type="protein sequence ID" value="CCA16087.1"/>
    <property type="molecule type" value="Genomic_DNA"/>
</dbReference>
<dbReference type="InterPro" id="IPR013087">
    <property type="entry name" value="Znf_C2H2_type"/>
</dbReference>
<dbReference type="PANTHER" id="PTHR24379">
    <property type="entry name" value="KRAB AND ZINC FINGER DOMAIN-CONTAINING"/>
    <property type="match status" value="1"/>
</dbReference>
<organism evidence="8">
    <name type="scientific">Albugo laibachii Nc14</name>
    <dbReference type="NCBI Taxonomy" id="890382"/>
    <lineage>
        <taxon>Eukaryota</taxon>
        <taxon>Sar</taxon>
        <taxon>Stramenopiles</taxon>
        <taxon>Oomycota</taxon>
        <taxon>Peronosporomycetes</taxon>
        <taxon>Albuginales</taxon>
        <taxon>Albuginaceae</taxon>
        <taxon>Albugo</taxon>
    </lineage>
</organism>
<dbReference type="AlphaFoldDB" id="F0W4Q2"/>
<keyword evidence="1" id="KW-0479">Metal-binding</keyword>
<dbReference type="PROSITE" id="PS00028">
    <property type="entry name" value="ZINC_FINGER_C2H2_1"/>
    <property type="match status" value="3"/>
</dbReference>
<protein>
    <submittedName>
        <fullName evidence="8">Uncharacterized protein AlNc14C18G1874</fullName>
    </submittedName>
</protein>
<evidence type="ECO:0000256" key="3">
    <source>
        <dbReference type="ARBA" id="ARBA00022771"/>
    </source>
</evidence>
<dbReference type="Pfam" id="PF12874">
    <property type="entry name" value="zf-met"/>
    <property type="match status" value="1"/>
</dbReference>
<dbReference type="GO" id="GO:0000977">
    <property type="term" value="F:RNA polymerase II transcription regulatory region sequence-specific DNA binding"/>
    <property type="evidence" value="ECO:0007669"/>
    <property type="project" value="TreeGrafter"/>
</dbReference>
<name>F0W4Q2_9STRA</name>
<dbReference type="GO" id="GO:0000981">
    <property type="term" value="F:DNA-binding transcription factor activity, RNA polymerase II-specific"/>
    <property type="evidence" value="ECO:0007669"/>
    <property type="project" value="TreeGrafter"/>
</dbReference>
<keyword evidence="2" id="KW-0677">Repeat</keyword>
<proteinExistence type="predicted"/>
<dbReference type="PANTHER" id="PTHR24379:SF127">
    <property type="entry name" value="BLOODY FINGERS-RELATED"/>
    <property type="match status" value="1"/>
</dbReference>
<feature type="domain" description="C2H2-type" evidence="7">
    <location>
        <begin position="260"/>
        <end position="288"/>
    </location>
</feature>
<keyword evidence="3 5" id="KW-0863">Zinc-finger</keyword>
<evidence type="ECO:0000256" key="1">
    <source>
        <dbReference type="ARBA" id="ARBA00022723"/>
    </source>
</evidence>